<gene>
    <name evidence="4" type="primary">LOC105176242</name>
</gene>
<accession>A0A6I9URD0</accession>
<evidence type="ECO:0000313" key="3">
    <source>
        <dbReference type="Proteomes" id="UP000504604"/>
    </source>
</evidence>
<dbReference type="PROSITE" id="PS00028">
    <property type="entry name" value="ZINC_FINGER_C2H2_1"/>
    <property type="match status" value="1"/>
</dbReference>
<feature type="domain" description="C2H2-type" evidence="2">
    <location>
        <begin position="98"/>
        <end position="119"/>
    </location>
</feature>
<dbReference type="RefSeq" id="XP_011097276.1">
    <property type="nucleotide sequence ID" value="XM_011098974.2"/>
</dbReference>
<dbReference type="InterPro" id="IPR013087">
    <property type="entry name" value="Znf_C2H2_type"/>
</dbReference>
<sequence>MVMDVEETGTGLKFPYWNPLRRRFAPDAPFFAAGSIERELLAKQVALDLTEEEKQQIREGVEDWGSSEVFCQIVGCGAYLKSLEDFEDHYNARHMASCSVCSRVYPTSRLLSIHVSEAHDSFFQAKVARGYAMYECLVEGCDAKLKSYKSRHQHLVDKHKFPPSFEFFKKAKPSKRQRQKVLRKQALHKTENASTEMQVEQENIDNLVSAVSRLSTSDSPSSISFGRRHTRGLAFVPRAIQKERRPDPSPEQMKR</sequence>
<dbReference type="PANTHER" id="PTHR21354">
    <property type="entry name" value="ZINC FINGER PROTEIN 511"/>
    <property type="match status" value="1"/>
</dbReference>
<dbReference type="KEGG" id="sind:105176242"/>
<feature type="region of interest" description="Disordered" evidence="1">
    <location>
        <begin position="217"/>
        <end position="255"/>
    </location>
</feature>
<name>A0A6I9URD0_SESIN</name>
<dbReference type="Gramene" id="SIN_1003982.t">
    <property type="protein sequence ID" value="SIN_1003982.t"/>
    <property type="gene ID" value="SIN_1003982"/>
</dbReference>
<dbReference type="InParanoid" id="A0A6I9URD0"/>
<reference evidence="4" key="1">
    <citation type="submission" date="2025-08" db="UniProtKB">
        <authorList>
            <consortium name="RefSeq"/>
        </authorList>
    </citation>
    <scope>IDENTIFICATION</scope>
</reference>
<feature type="compositionally biased region" description="Basic and acidic residues" evidence="1">
    <location>
        <begin position="240"/>
        <end position="255"/>
    </location>
</feature>
<dbReference type="Proteomes" id="UP000504604">
    <property type="component" value="Linkage group LG13"/>
</dbReference>
<evidence type="ECO:0000313" key="4">
    <source>
        <dbReference type="RefSeq" id="XP_011097276.1"/>
    </source>
</evidence>
<dbReference type="GeneID" id="105176242"/>
<protein>
    <submittedName>
        <fullName evidence="4">Zinc finger protein 511</fullName>
    </submittedName>
</protein>
<dbReference type="FunCoup" id="A0A6I9URD0">
    <property type="interactions" value="1953"/>
</dbReference>
<keyword evidence="3" id="KW-1185">Reference proteome</keyword>
<dbReference type="OrthoDB" id="18440at2759"/>
<organism evidence="3 4">
    <name type="scientific">Sesamum indicum</name>
    <name type="common">Oriental sesame</name>
    <name type="synonym">Sesamum orientale</name>
    <dbReference type="NCBI Taxonomy" id="4182"/>
    <lineage>
        <taxon>Eukaryota</taxon>
        <taxon>Viridiplantae</taxon>
        <taxon>Streptophyta</taxon>
        <taxon>Embryophyta</taxon>
        <taxon>Tracheophyta</taxon>
        <taxon>Spermatophyta</taxon>
        <taxon>Magnoliopsida</taxon>
        <taxon>eudicotyledons</taxon>
        <taxon>Gunneridae</taxon>
        <taxon>Pentapetalae</taxon>
        <taxon>asterids</taxon>
        <taxon>lamiids</taxon>
        <taxon>Lamiales</taxon>
        <taxon>Pedaliaceae</taxon>
        <taxon>Sesamum</taxon>
    </lineage>
</organism>
<dbReference type="PANTHER" id="PTHR21354:SF0">
    <property type="entry name" value="ZINC FINGER PROTEIN 511"/>
    <property type="match status" value="1"/>
</dbReference>
<evidence type="ECO:0000256" key="1">
    <source>
        <dbReference type="SAM" id="MobiDB-lite"/>
    </source>
</evidence>
<evidence type="ECO:0000259" key="2">
    <source>
        <dbReference type="PROSITE" id="PS00028"/>
    </source>
</evidence>
<dbReference type="InterPro" id="IPR039258">
    <property type="entry name" value="ZNF511"/>
</dbReference>
<dbReference type="AlphaFoldDB" id="A0A6I9URD0"/>
<dbReference type="SMART" id="SM00355">
    <property type="entry name" value="ZnF_C2H2"/>
    <property type="match status" value="3"/>
</dbReference>
<proteinExistence type="predicted"/>